<dbReference type="Proteomes" id="UP000282388">
    <property type="component" value="Unassembled WGS sequence"/>
</dbReference>
<evidence type="ECO:0000313" key="1">
    <source>
        <dbReference type="EMBL" id="RKG29021.1"/>
    </source>
</evidence>
<evidence type="ECO:0008006" key="3">
    <source>
        <dbReference type="Google" id="ProtNLM"/>
    </source>
</evidence>
<evidence type="ECO:0000313" key="2">
    <source>
        <dbReference type="Proteomes" id="UP000282388"/>
    </source>
</evidence>
<name>A0A3A8EJD0_9GAMM</name>
<protein>
    <recommendedName>
        <fullName evidence="3">Ribbon-helix-helix protein, CopG family</fullName>
    </recommendedName>
</protein>
<comment type="caution">
    <text evidence="1">The sequence shown here is derived from an EMBL/GenBank/DDBJ whole genome shotgun (WGS) entry which is preliminary data.</text>
</comment>
<reference evidence="1 2" key="1">
    <citation type="submission" date="2018-09" db="EMBL/GenBank/DDBJ databases">
        <title>The draft genome of Acinetobacter spp. strains.</title>
        <authorList>
            <person name="Qin J."/>
            <person name="Feng Y."/>
            <person name="Zong Z."/>
        </authorList>
    </citation>
    <scope>NUCLEOTIDE SEQUENCE [LARGE SCALE GENOMIC DNA]</scope>
    <source>
        <strain evidence="1 2">WCHAc060012</strain>
    </source>
</reference>
<dbReference type="EMBL" id="RAXV01000077">
    <property type="protein sequence ID" value="RKG29021.1"/>
    <property type="molecule type" value="Genomic_DNA"/>
</dbReference>
<dbReference type="AlphaFoldDB" id="A0A3A8EJD0"/>
<dbReference type="RefSeq" id="WP_120403926.1">
    <property type="nucleotide sequence ID" value="NZ_RAXV01000077.1"/>
</dbReference>
<gene>
    <name evidence="1" type="ORF">D7V32_16865</name>
</gene>
<organism evidence="1 2">
    <name type="scientific">Acinetobacter tianfuensis</name>
    <dbReference type="NCBI Taxonomy" id="2419603"/>
    <lineage>
        <taxon>Bacteria</taxon>
        <taxon>Pseudomonadati</taxon>
        <taxon>Pseudomonadota</taxon>
        <taxon>Gammaproteobacteria</taxon>
        <taxon>Moraxellales</taxon>
        <taxon>Moraxellaceae</taxon>
        <taxon>Acinetobacter</taxon>
    </lineage>
</organism>
<sequence>MALKGLKKSEQSSNQDQIDNFIQGASKRIKKIEPSQQNYKRYTFSLTEEVNQQIDQLLVNCRVAKANRSIILKAAIHQLENLTAEELQQAVLKQVK</sequence>
<proteinExistence type="predicted"/>
<accession>A0A3A8EJD0</accession>
<keyword evidence="2" id="KW-1185">Reference proteome</keyword>
<dbReference type="OrthoDB" id="6692325at2"/>